<proteinExistence type="predicted"/>
<dbReference type="EMBL" id="RWGY01000004">
    <property type="protein sequence ID" value="TVU47365.1"/>
    <property type="molecule type" value="Genomic_DNA"/>
</dbReference>
<evidence type="ECO:0000313" key="1">
    <source>
        <dbReference type="EMBL" id="TVU47365.1"/>
    </source>
</evidence>
<keyword evidence="2" id="KW-1185">Reference proteome</keyword>
<gene>
    <name evidence="1" type="ORF">EJB05_06964</name>
</gene>
<sequence>MVQQLTVAGSNASAAPLFNLNCGFKEILLHISLITDRGAESEEMLLLKKRRQLFLIIIRRRCMKNHDSLVTAQVQGENIAAAEFYACR</sequence>
<comment type="caution">
    <text evidence="1">The sequence shown here is derived from an EMBL/GenBank/DDBJ whole genome shotgun (WGS) entry which is preliminary data.</text>
</comment>
<evidence type="ECO:0000313" key="2">
    <source>
        <dbReference type="Proteomes" id="UP000324897"/>
    </source>
</evidence>
<reference evidence="1 2" key="1">
    <citation type="journal article" date="2019" name="Sci. Rep.">
        <title>A high-quality genome of Eragrostis curvula grass provides insights into Poaceae evolution and supports new strategies to enhance forage quality.</title>
        <authorList>
            <person name="Carballo J."/>
            <person name="Santos B.A.C.M."/>
            <person name="Zappacosta D."/>
            <person name="Garbus I."/>
            <person name="Selva J.P."/>
            <person name="Gallo C.A."/>
            <person name="Diaz A."/>
            <person name="Albertini E."/>
            <person name="Caccamo M."/>
            <person name="Echenique V."/>
        </authorList>
    </citation>
    <scope>NUCLEOTIDE SEQUENCE [LARGE SCALE GENOMIC DNA]</scope>
    <source>
        <strain evidence="2">cv. Victoria</strain>
        <tissue evidence="1">Leaf</tissue>
    </source>
</reference>
<dbReference type="Proteomes" id="UP000324897">
    <property type="component" value="Chromosome 5"/>
</dbReference>
<name>A0A5J9WHC0_9POAL</name>
<dbReference type="Gramene" id="TVU47365">
    <property type="protein sequence ID" value="TVU47365"/>
    <property type="gene ID" value="EJB05_06964"/>
</dbReference>
<protein>
    <submittedName>
        <fullName evidence="1">Uncharacterized protein</fullName>
    </submittedName>
</protein>
<dbReference type="AlphaFoldDB" id="A0A5J9WHC0"/>
<organism evidence="1 2">
    <name type="scientific">Eragrostis curvula</name>
    <name type="common">weeping love grass</name>
    <dbReference type="NCBI Taxonomy" id="38414"/>
    <lineage>
        <taxon>Eukaryota</taxon>
        <taxon>Viridiplantae</taxon>
        <taxon>Streptophyta</taxon>
        <taxon>Embryophyta</taxon>
        <taxon>Tracheophyta</taxon>
        <taxon>Spermatophyta</taxon>
        <taxon>Magnoliopsida</taxon>
        <taxon>Liliopsida</taxon>
        <taxon>Poales</taxon>
        <taxon>Poaceae</taxon>
        <taxon>PACMAD clade</taxon>
        <taxon>Chloridoideae</taxon>
        <taxon>Eragrostideae</taxon>
        <taxon>Eragrostidinae</taxon>
        <taxon>Eragrostis</taxon>
    </lineage>
</organism>
<accession>A0A5J9WHC0</accession>